<evidence type="ECO:0000256" key="1">
    <source>
        <dbReference type="ARBA" id="ARBA00004370"/>
    </source>
</evidence>
<comment type="subcellular location">
    <subcellularLocation>
        <location evidence="1">Membrane</location>
    </subcellularLocation>
</comment>
<dbReference type="PANTHER" id="PTHR31234:SF66">
    <property type="entry name" value="LATE EMBRYOGENESIS ABUNDANT PROTEIN"/>
    <property type="match status" value="1"/>
</dbReference>
<gene>
    <name evidence="4" type="ORF">OLEA9_A089394</name>
</gene>
<keyword evidence="2 3" id="KW-0472">Membrane</keyword>
<evidence type="ECO:0000256" key="2">
    <source>
        <dbReference type="ARBA" id="ARBA00023136"/>
    </source>
</evidence>
<dbReference type="InterPro" id="IPR044839">
    <property type="entry name" value="NDR1-like"/>
</dbReference>
<keyword evidence="3" id="KW-0812">Transmembrane</keyword>
<dbReference type="GO" id="GO:0005886">
    <property type="term" value="C:plasma membrane"/>
    <property type="evidence" value="ECO:0007669"/>
    <property type="project" value="TreeGrafter"/>
</dbReference>
<proteinExistence type="predicted"/>
<dbReference type="OrthoDB" id="1875580at2759"/>
<dbReference type="EMBL" id="CACTIH010007348">
    <property type="protein sequence ID" value="CAA3010664.1"/>
    <property type="molecule type" value="Genomic_DNA"/>
</dbReference>
<reference evidence="4 5" key="1">
    <citation type="submission" date="2019-12" db="EMBL/GenBank/DDBJ databases">
        <authorList>
            <person name="Alioto T."/>
            <person name="Alioto T."/>
            <person name="Gomez Garrido J."/>
        </authorList>
    </citation>
    <scope>NUCLEOTIDE SEQUENCE [LARGE SCALE GENOMIC DNA]</scope>
</reference>
<dbReference type="GO" id="GO:0098542">
    <property type="term" value="P:defense response to other organism"/>
    <property type="evidence" value="ECO:0007669"/>
    <property type="project" value="InterPro"/>
</dbReference>
<protein>
    <submittedName>
        <fullName evidence="4">NDR1 HIN1 12</fullName>
    </submittedName>
</protein>
<dbReference type="Proteomes" id="UP000594638">
    <property type="component" value="Unassembled WGS sequence"/>
</dbReference>
<evidence type="ECO:0000313" key="5">
    <source>
        <dbReference type="Proteomes" id="UP000594638"/>
    </source>
</evidence>
<dbReference type="AlphaFoldDB" id="A0A8S0TXF1"/>
<dbReference type="PANTHER" id="PTHR31234">
    <property type="entry name" value="LATE EMBRYOGENESIS ABUNDANT (LEA) HYDROXYPROLINE-RICH GLYCOPROTEIN FAMILY"/>
    <property type="match status" value="1"/>
</dbReference>
<evidence type="ECO:0000313" key="4">
    <source>
        <dbReference type="EMBL" id="CAA3010664.1"/>
    </source>
</evidence>
<evidence type="ECO:0000256" key="3">
    <source>
        <dbReference type="SAM" id="Phobius"/>
    </source>
</evidence>
<dbReference type="Gramene" id="OE9A089394T1">
    <property type="protein sequence ID" value="OE9A089394C1"/>
    <property type="gene ID" value="OE9A089394"/>
</dbReference>
<keyword evidence="3" id="KW-1133">Transmembrane helix</keyword>
<sequence length="192" mass="21582">MSKPDTNPISWCVGVICWLLMAAVIIAGILVFVGYIVIRPKVPQISVASAQLDNLYFDQISMLTVQVSVVIKAENDNDKAHSRFYGMRFLLSFQGVKMARLVAEPFDLNANSSVEFNYVPEPTTIPLSPEDAEGVSRSLRERILTFDLKGRTKIRWGTGPIASVENWLRLRCKLHLPVDGTRIFPKCRSRSK</sequence>
<accession>A0A8S0TXF1</accession>
<keyword evidence="5" id="KW-1185">Reference proteome</keyword>
<feature type="transmembrane region" description="Helical" evidence="3">
    <location>
        <begin position="12"/>
        <end position="38"/>
    </location>
</feature>
<name>A0A8S0TXF1_OLEEU</name>
<organism evidence="4 5">
    <name type="scientific">Olea europaea subsp. europaea</name>
    <dbReference type="NCBI Taxonomy" id="158383"/>
    <lineage>
        <taxon>Eukaryota</taxon>
        <taxon>Viridiplantae</taxon>
        <taxon>Streptophyta</taxon>
        <taxon>Embryophyta</taxon>
        <taxon>Tracheophyta</taxon>
        <taxon>Spermatophyta</taxon>
        <taxon>Magnoliopsida</taxon>
        <taxon>eudicotyledons</taxon>
        <taxon>Gunneridae</taxon>
        <taxon>Pentapetalae</taxon>
        <taxon>asterids</taxon>
        <taxon>lamiids</taxon>
        <taxon>Lamiales</taxon>
        <taxon>Oleaceae</taxon>
        <taxon>Oleeae</taxon>
        <taxon>Olea</taxon>
    </lineage>
</organism>
<comment type="caution">
    <text evidence="4">The sequence shown here is derived from an EMBL/GenBank/DDBJ whole genome shotgun (WGS) entry which is preliminary data.</text>
</comment>